<keyword evidence="3" id="KW-0349">Heme</keyword>
<dbReference type="Proteomes" id="UP000838100">
    <property type="component" value="Unassembled WGS sequence"/>
</dbReference>
<dbReference type="PROSITE" id="PS00086">
    <property type="entry name" value="CYTOCHROME_P450"/>
    <property type="match status" value="1"/>
</dbReference>
<dbReference type="PANTHER" id="PTHR46696">
    <property type="entry name" value="P450, PUTATIVE (EUROFUNG)-RELATED"/>
    <property type="match status" value="1"/>
</dbReference>
<dbReference type="SUPFAM" id="SSF48264">
    <property type="entry name" value="Cytochrome P450"/>
    <property type="match status" value="1"/>
</dbReference>
<dbReference type="GO" id="GO:0016491">
    <property type="term" value="F:oxidoreductase activity"/>
    <property type="evidence" value="ECO:0007669"/>
    <property type="project" value="UniProtKB-KW"/>
</dbReference>
<keyword evidence="5" id="KW-1185">Reference proteome</keyword>
<dbReference type="InterPro" id="IPR036396">
    <property type="entry name" value="Cyt_P450_sf"/>
</dbReference>
<dbReference type="PRINTS" id="PR00385">
    <property type="entry name" value="P450"/>
</dbReference>
<dbReference type="EMBL" id="CAKLPX010000001">
    <property type="protein sequence ID" value="CAH0991209.1"/>
    <property type="molecule type" value="Genomic_DNA"/>
</dbReference>
<evidence type="ECO:0000256" key="1">
    <source>
        <dbReference type="ARBA" id="ARBA00001971"/>
    </source>
</evidence>
<organism evidence="4 5">
    <name type="scientific">Sinobacterium norvegicum</name>
    <dbReference type="NCBI Taxonomy" id="1641715"/>
    <lineage>
        <taxon>Bacteria</taxon>
        <taxon>Pseudomonadati</taxon>
        <taxon>Pseudomonadota</taxon>
        <taxon>Gammaproteobacteria</taxon>
        <taxon>Cellvibrionales</taxon>
        <taxon>Spongiibacteraceae</taxon>
        <taxon>Sinobacterium</taxon>
    </lineage>
</organism>
<reference evidence="4" key="1">
    <citation type="submission" date="2021-12" db="EMBL/GenBank/DDBJ databases">
        <authorList>
            <person name="Rodrigo-Torres L."/>
            <person name="Arahal R. D."/>
            <person name="Lucena T."/>
        </authorList>
    </citation>
    <scope>NUCLEOTIDE SEQUENCE</scope>
    <source>
        <strain evidence="4">CECT 8267</strain>
    </source>
</reference>
<keyword evidence="3" id="KW-0503">Monooxygenase</keyword>
<dbReference type="PRINTS" id="PR00359">
    <property type="entry name" value="BP450"/>
</dbReference>
<dbReference type="InterPro" id="IPR001128">
    <property type="entry name" value="Cyt_P450"/>
</dbReference>
<dbReference type="EC" id="1.14.15.-" evidence="4"/>
<evidence type="ECO:0000313" key="4">
    <source>
        <dbReference type="EMBL" id="CAH0991209.1"/>
    </source>
</evidence>
<dbReference type="Gene3D" id="1.10.630.10">
    <property type="entry name" value="Cytochrome P450"/>
    <property type="match status" value="1"/>
</dbReference>
<dbReference type="InterPro" id="IPR017972">
    <property type="entry name" value="Cyt_P450_CS"/>
</dbReference>
<dbReference type="InterPro" id="IPR002397">
    <property type="entry name" value="Cyt_P450_B"/>
</dbReference>
<accession>A0ABM9ADC9</accession>
<comment type="similarity">
    <text evidence="2 3">Belongs to the cytochrome P450 family.</text>
</comment>
<evidence type="ECO:0000256" key="3">
    <source>
        <dbReference type="RuleBase" id="RU000461"/>
    </source>
</evidence>
<protein>
    <submittedName>
        <fullName evidence="4">Epothilone C/D epoxidase</fullName>
        <ecNumber evidence="4">1.14.15.-</ecNumber>
    </submittedName>
</protein>
<comment type="cofactor">
    <cofactor evidence="1">
        <name>heme</name>
        <dbReference type="ChEBI" id="CHEBI:30413"/>
    </cofactor>
</comment>
<sequence length="417" mass="48069">MTTETTQSKTERSIEEVFNPASDAYCQNPMPQCRALAERGPMVFYPPWQAWVMTDIGDIMDCWRREYLSSDFYDWEFAPQKPNEDDWGNFEKALIGHSLVADHSHHRLIRKVVSPAFSRNVVDEIQRRIEPDIDKLLASLGEPASFDYIKQVAEHIPFITITRMIGIPEKYWDEIKPLIENFTETWNPTISEERREEVRQQCNHAIDLIKLVIAERRTSPEQDDFLSTMLELEAANPDFTEWDIITLILALIGAGADTTLMAQQWSVYALVKNPDQRDAALATPESFSNAFTEILRWSMNSKMGFARYAPEDMEVLGQQVTKGQLVLLMPHLDKMDPERFPNPEVLDVSRNFDPDILFGYGPRYCIGAAMAKRQLYLTITKLFERFPNLTLAEEPVRDNSNHNSICLKELRLQTNIG</sequence>
<dbReference type="PANTHER" id="PTHR46696:SF1">
    <property type="entry name" value="CYTOCHROME P450 YJIB-RELATED"/>
    <property type="match status" value="1"/>
</dbReference>
<evidence type="ECO:0000256" key="2">
    <source>
        <dbReference type="ARBA" id="ARBA00010617"/>
    </source>
</evidence>
<comment type="caution">
    <text evidence="4">The sequence shown here is derived from an EMBL/GenBank/DDBJ whole genome shotgun (WGS) entry which is preliminary data.</text>
</comment>
<proteinExistence type="inferred from homology"/>
<evidence type="ECO:0000313" key="5">
    <source>
        <dbReference type="Proteomes" id="UP000838100"/>
    </source>
</evidence>
<keyword evidence="3" id="KW-0479">Metal-binding</keyword>
<dbReference type="RefSeq" id="WP_237443866.1">
    <property type="nucleotide sequence ID" value="NZ_CAKLPX010000001.1"/>
</dbReference>
<dbReference type="Pfam" id="PF00067">
    <property type="entry name" value="p450"/>
    <property type="match status" value="2"/>
</dbReference>
<name>A0ABM9ADC9_9GAMM</name>
<keyword evidence="3 4" id="KW-0560">Oxidoreductase</keyword>
<gene>
    <name evidence="4" type="ORF">SIN8267_01311</name>
</gene>
<keyword evidence="3" id="KW-0408">Iron</keyword>